<dbReference type="EMBL" id="GBRH01218426">
    <property type="protein sequence ID" value="JAD79469.1"/>
    <property type="molecule type" value="Transcribed_RNA"/>
</dbReference>
<reference evidence="2" key="1">
    <citation type="submission" date="2014-09" db="EMBL/GenBank/DDBJ databases">
        <authorList>
            <person name="Magalhaes I.L.F."/>
            <person name="Oliveira U."/>
            <person name="Santos F.R."/>
            <person name="Vidigal T.H.D.A."/>
            <person name="Brescovit A.D."/>
            <person name="Santos A.J."/>
        </authorList>
    </citation>
    <scope>NUCLEOTIDE SEQUENCE</scope>
    <source>
        <tissue evidence="2">Shoot tissue taken approximately 20 cm above the soil surface</tissue>
    </source>
</reference>
<sequence>MVIKVKVHLLVPQPWQMLIHFQNKAICHMLWRRYMERKIFCMLMETMMVVVVFVATSKSG</sequence>
<keyword evidence="1" id="KW-0812">Transmembrane</keyword>
<reference evidence="2" key="2">
    <citation type="journal article" date="2015" name="Data Brief">
        <title>Shoot transcriptome of the giant reed, Arundo donax.</title>
        <authorList>
            <person name="Barrero R.A."/>
            <person name="Guerrero F.D."/>
            <person name="Moolhuijzen P."/>
            <person name="Goolsby J.A."/>
            <person name="Tidwell J."/>
            <person name="Bellgard S.E."/>
            <person name="Bellgard M.I."/>
        </authorList>
    </citation>
    <scope>NUCLEOTIDE SEQUENCE</scope>
    <source>
        <tissue evidence="2">Shoot tissue taken approximately 20 cm above the soil surface</tissue>
    </source>
</reference>
<protein>
    <submittedName>
        <fullName evidence="2">Uncharacterized protein</fullName>
    </submittedName>
</protein>
<proteinExistence type="predicted"/>
<keyword evidence="1" id="KW-1133">Transmembrane helix</keyword>
<name>A0A0A9CSZ3_ARUDO</name>
<evidence type="ECO:0000256" key="1">
    <source>
        <dbReference type="SAM" id="Phobius"/>
    </source>
</evidence>
<accession>A0A0A9CSZ3</accession>
<dbReference type="AlphaFoldDB" id="A0A0A9CSZ3"/>
<organism evidence="2">
    <name type="scientific">Arundo donax</name>
    <name type="common">Giant reed</name>
    <name type="synonym">Donax arundinaceus</name>
    <dbReference type="NCBI Taxonomy" id="35708"/>
    <lineage>
        <taxon>Eukaryota</taxon>
        <taxon>Viridiplantae</taxon>
        <taxon>Streptophyta</taxon>
        <taxon>Embryophyta</taxon>
        <taxon>Tracheophyta</taxon>
        <taxon>Spermatophyta</taxon>
        <taxon>Magnoliopsida</taxon>
        <taxon>Liliopsida</taxon>
        <taxon>Poales</taxon>
        <taxon>Poaceae</taxon>
        <taxon>PACMAD clade</taxon>
        <taxon>Arundinoideae</taxon>
        <taxon>Arundineae</taxon>
        <taxon>Arundo</taxon>
    </lineage>
</organism>
<keyword evidence="1" id="KW-0472">Membrane</keyword>
<evidence type="ECO:0000313" key="2">
    <source>
        <dbReference type="EMBL" id="JAD79469.1"/>
    </source>
</evidence>
<feature type="transmembrane region" description="Helical" evidence="1">
    <location>
        <begin position="39"/>
        <end position="57"/>
    </location>
</feature>